<sequence>MSGLLNNPNLKKQKKTDPLDRGQDIKPKNTFTTDDLNSKNNKPLEQKRHVADSVTFYANVRINNHIKNKAEALSGIGLYRSQKDAIDNALDYLVDSLDTEDKRKFNFQLDILESRDARIKGK</sequence>
<evidence type="ECO:0000313" key="3">
    <source>
        <dbReference type="Proteomes" id="UP000076480"/>
    </source>
</evidence>
<dbReference type="EMBL" id="JYDC01000020">
    <property type="protein sequence ID" value="KZL42719.1"/>
    <property type="molecule type" value="Genomic_DNA"/>
</dbReference>
<feature type="compositionally biased region" description="Basic and acidic residues" evidence="1">
    <location>
        <begin position="15"/>
        <end position="27"/>
    </location>
</feature>
<accession>A0A166HI18</accession>
<reference evidence="2 3" key="1">
    <citation type="submission" date="2015-02" db="EMBL/GenBank/DDBJ databases">
        <title>Draft genome sequence of Lactobacillus collinoides CUPV2371 isolated from a natural cider, the first genome sequence of a strain of this species.</title>
        <authorList>
            <person name="Puertas A.I."/>
            <person name="Spano G."/>
            <person name="Capozzi V."/>
            <person name="Lamontanara A."/>
            <person name="Orru L."/>
            <person name="Duenas M.T."/>
        </authorList>
    </citation>
    <scope>NUCLEOTIDE SEQUENCE [LARGE SCALE GENOMIC DNA]</scope>
    <source>
        <strain evidence="2 3">237</strain>
    </source>
</reference>
<dbReference type="PATRIC" id="fig|33960.6.peg.1126"/>
<name>A0A166HI18_SECCO</name>
<evidence type="ECO:0000256" key="1">
    <source>
        <dbReference type="SAM" id="MobiDB-lite"/>
    </source>
</evidence>
<dbReference type="OrthoDB" id="2293683at2"/>
<dbReference type="Proteomes" id="UP000076480">
    <property type="component" value="Unassembled WGS sequence"/>
</dbReference>
<evidence type="ECO:0000313" key="2">
    <source>
        <dbReference type="EMBL" id="KZL42719.1"/>
    </source>
</evidence>
<feature type="compositionally biased region" description="Polar residues" evidence="1">
    <location>
        <begin position="29"/>
        <end position="41"/>
    </location>
</feature>
<proteinExistence type="predicted"/>
<organism evidence="2 3">
    <name type="scientific">Secundilactobacillus collinoides</name>
    <name type="common">Lactobacillus collinoides</name>
    <dbReference type="NCBI Taxonomy" id="33960"/>
    <lineage>
        <taxon>Bacteria</taxon>
        <taxon>Bacillati</taxon>
        <taxon>Bacillota</taxon>
        <taxon>Bacilli</taxon>
        <taxon>Lactobacillales</taxon>
        <taxon>Lactobacillaceae</taxon>
        <taxon>Secundilactobacillus</taxon>
    </lineage>
</organism>
<dbReference type="AlphaFoldDB" id="A0A166HI18"/>
<dbReference type="Pfam" id="PF17363">
    <property type="entry name" value="DUF5388"/>
    <property type="match status" value="1"/>
</dbReference>
<protein>
    <submittedName>
        <fullName evidence="2">Uncharacterized protein</fullName>
    </submittedName>
</protein>
<gene>
    <name evidence="2" type="ORF">TY91_03390</name>
</gene>
<comment type="caution">
    <text evidence="2">The sequence shown here is derived from an EMBL/GenBank/DDBJ whole genome shotgun (WGS) entry which is preliminary data.</text>
</comment>
<dbReference type="InterPro" id="IPR035528">
    <property type="entry name" value="DUF5388"/>
</dbReference>
<feature type="region of interest" description="Disordered" evidence="1">
    <location>
        <begin position="1"/>
        <end position="47"/>
    </location>
</feature>
<keyword evidence="3" id="KW-1185">Reference proteome</keyword>
<feature type="compositionally biased region" description="Low complexity" evidence="1">
    <location>
        <begin position="1"/>
        <end position="10"/>
    </location>
</feature>
<dbReference type="RefSeq" id="WP_063285241.1">
    <property type="nucleotide sequence ID" value="NZ_JYDC01000020.1"/>
</dbReference>